<feature type="region of interest" description="Disordered" evidence="1">
    <location>
        <begin position="1"/>
        <end position="46"/>
    </location>
</feature>
<evidence type="ECO:0000313" key="3">
    <source>
        <dbReference type="Proteomes" id="UP000825890"/>
    </source>
</evidence>
<proteinExistence type="predicted"/>
<reference evidence="2 3" key="1">
    <citation type="submission" date="2021-01" db="EMBL/GenBank/DDBJ databases">
        <title>Cercospora kikuchii MAFF 305040 whole genome shotgun sequence.</title>
        <authorList>
            <person name="Kashiwa T."/>
            <person name="Suzuki T."/>
        </authorList>
    </citation>
    <scope>NUCLEOTIDE SEQUENCE [LARGE SCALE GENOMIC DNA]</scope>
    <source>
        <strain evidence="2 3">MAFF 305040</strain>
    </source>
</reference>
<dbReference type="Proteomes" id="UP000825890">
    <property type="component" value="Unassembled WGS sequence"/>
</dbReference>
<dbReference type="OrthoDB" id="3431997at2759"/>
<name>A0A9P3CQK8_9PEZI</name>
<feature type="compositionally biased region" description="Basic and acidic residues" evidence="1">
    <location>
        <begin position="7"/>
        <end position="17"/>
    </location>
</feature>
<feature type="region of interest" description="Disordered" evidence="1">
    <location>
        <begin position="223"/>
        <end position="259"/>
    </location>
</feature>
<dbReference type="RefSeq" id="XP_044661621.1">
    <property type="nucleotide sequence ID" value="XM_044805686.1"/>
</dbReference>
<dbReference type="GeneID" id="68295809"/>
<comment type="caution">
    <text evidence="2">The sequence shown here is derived from an EMBL/GenBank/DDBJ whole genome shotgun (WGS) entry which is preliminary data.</text>
</comment>
<organism evidence="2 3">
    <name type="scientific">Cercospora kikuchii</name>
    <dbReference type="NCBI Taxonomy" id="84275"/>
    <lineage>
        <taxon>Eukaryota</taxon>
        <taxon>Fungi</taxon>
        <taxon>Dikarya</taxon>
        <taxon>Ascomycota</taxon>
        <taxon>Pezizomycotina</taxon>
        <taxon>Dothideomycetes</taxon>
        <taxon>Dothideomycetidae</taxon>
        <taxon>Mycosphaerellales</taxon>
        <taxon>Mycosphaerellaceae</taxon>
        <taxon>Cercospora</taxon>
    </lineage>
</organism>
<sequence>MAATTDTKTDRIPDDNLSRAPSTPRSSLSSIDSDDKLPPPYHEVAGKENSVPAYSLDSNGNAIIHFPSRFNLYHKKLSWRKTTWILGEHYNQPLFSIVLVSGWKGTKFILHRGDITSSSLKKTSSTSDEDNTVLAEIGSKRYMSIHNMISLPKYDVLEELHTKFSFQSPSYSFSAPVKRLGGEKEVQERFVWRQSHGQEVKHVSKNKYVWGWKLVRLDSETGGASAVDAGDEADPTIMRSRTSGEGSSKGGGKRYERDLGESSDGKEVVAVWADNMKWSKNKLVKFEFLGAGRTGELGEVFEIMAVSSGMRIWQILRAGSSGGAVEAGASAAAGAATGS</sequence>
<dbReference type="EMBL" id="BOLY01000007">
    <property type="protein sequence ID" value="GIZ47134.1"/>
    <property type="molecule type" value="Genomic_DNA"/>
</dbReference>
<keyword evidence="3" id="KW-1185">Reference proteome</keyword>
<accession>A0A9P3CQK8</accession>
<gene>
    <name evidence="2" type="ORF">CKM354_001023400</name>
</gene>
<evidence type="ECO:0000313" key="2">
    <source>
        <dbReference type="EMBL" id="GIZ47134.1"/>
    </source>
</evidence>
<evidence type="ECO:0000256" key="1">
    <source>
        <dbReference type="SAM" id="MobiDB-lite"/>
    </source>
</evidence>
<dbReference type="AlphaFoldDB" id="A0A9P3CQK8"/>
<feature type="compositionally biased region" description="Low complexity" evidence="1">
    <location>
        <begin position="18"/>
        <end position="31"/>
    </location>
</feature>
<protein>
    <submittedName>
        <fullName evidence="2">Uncharacterized protein</fullName>
    </submittedName>
</protein>